<keyword evidence="3" id="KW-1185">Reference proteome</keyword>
<dbReference type="AlphaFoldDB" id="A0A9P7BYV4"/>
<accession>A0A9P7BYV4</accession>
<reference evidence="2 3" key="1">
    <citation type="journal article" date="2020" name="Microb. Genom.">
        <title>Genetic diversity of clinical and environmental Mucorales isolates obtained from an investigation of mucormycosis cases among solid organ transplant recipients.</title>
        <authorList>
            <person name="Nguyen M.H."/>
            <person name="Kaul D."/>
            <person name="Muto C."/>
            <person name="Cheng S.J."/>
            <person name="Richter R.A."/>
            <person name="Bruno V.M."/>
            <person name="Liu G."/>
            <person name="Beyhan S."/>
            <person name="Sundermann A.J."/>
            <person name="Mounaud S."/>
            <person name="Pasculle A.W."/>
            <person name="Nierman W.C."/>
            <person name="Driscoll E."/>
            <person name="Cumbie R."/>
            <person name="Clancy C.J."/>
            <person name="Dupont C.L."/>
        </authorList>
    </citation>
    <scope>NUCLEOTIDE SEQUENCE [LARGE SCALE GENOMIC DNA]</scope>
    <source>
        <strain evidence="2 3">GL24</strain>
    </source>
</reference>
<comment type="caution">
    <text evidence="2">The sequence shown here is derived from an EMBL/GenBank/DDBJ whole genome shotgun (WGS) entry which is preliminary data.</text>
</comment>
<feature type="compositionally biased region" description="Low complexity" evidence="1">
    <location>
        <begin position="1"/>
        <end position="18"/>
    </location>
</feature>
<feature type="region of interest" description="Disordered" evidence="1">
    <location>
        <begin position="1"/>
        <end position="92"/>
    </location>
</feature>
<evidence type="ECO:0000256" key="1">
    <source>
        <dbReference type="SAM" id="MobiDB-lite"/>
    </source>
</evidence>
<proteinExistence type="predicted"/>
<name>A0A9P7BYV4_9FUNG</name>
<organism evidence="2 3">
    <name type="scientific">Rhizopus delemar</name>
    <dbReference type="NCBI Taxonomy" id="936053"/>
    <lineage>
        <taxon>Eukaryota</taxon>
        <taxon>Fungi</taxon>
        <taxon>Fungi incertae sedis</taxon>
        <taxon>Mucoromycota</taxon>
        <taxon>Mucoromycotina</taxon>
        <taxon>Mucoromycetes</taxon>
        <taxon>Mucorales</taxon>
        <taxon>Mucorineae</taxon>
        <taxon>Rhizopodaceae</taxon>
        <taxon>Rhizopus</taxon>
    </lineage>
</organism>
<sequence length="92" mass="9607">MAAAALPGPARGAQRPPAVRLHAGTERPLPAQVGAAQQGLLRQHAGSDQARAGHPHRHLPRTRRSPQGQPRDPHRHRVPPGAGGIPAHARGA</sequence>
<evidence type="ECO:0000313" key="2">
    <source>
        <dbReference type="EMBL" id="KAG1525331.1"/>
    </source>
</evidence>
<dbReference type="EMBL" id="JAANIU010018476">
    <property type="protein sequence ID" value="KAG1525331.1"/>
    <property type="molecule type" value="Genomic_DNA"/>
</dbReference>
<gene>
    <name evidence="2" type="ORF">G6F50_018463</name>
</gene>
<protein>
    <submittedName>
        <fullName evidence="2">Uncharacterized protein</fullName>
    </submittedName>
</protein>
<feature type="compositionally biased region" description="Basic residues" evidence="1">
    <location>
        <begin position="53"/>
        <end position="64"/>
    </location>
</feature>
<evidence type="ECO:0000313" key="3">
    <source>
        <dbReference type="Proteomes" id="UP000740926"/>
    </source>
</evidence>
<dbReference type="Proteomes" id="UP000740926">
    <property type="component" value="Unassembled WGS sequence"/>
</dbReference>